<dbReference type="SUPFAM" id="SSF103515">
    <property type="entry name" value="Autotransporter"/>
    <property type="match status" value="1"/>
</dbReference>
<dbReference type="RefSeq" id="WP_154739896.1">
    <property type="nucleotide sequence ID" value="NZ_WMBQ01000002.1"/>
</dbReference>
<gene>
    <name evidence="2" type="ORF">GIW81_13460</name>
</gene>
<dbReference type="PROSITE" id="PS51208">
    <property type="entry name" value="AUTOTRANSPORTER"/>
    <property type="match status" value="1"/>
</dbReference>
<reference evidence="2 3" key="1">
    <citation type="submission" date="2019-11" db="EMBL/GenBank/DDBJ databases">
        <title>Identification of a novel strain.</title>
        <authorList>
            <person name="Xu Q."/>
            <person name="Wang G."/>
        </authorList>
    </citation>
    <scope>NUCLEOTIDE SEQUENCE [LARGE SCALE GENOMIC DNA]</scope>
    <source>
        <strain evidence="3">xq</strain>
    </source>
</reference>
<keyword evidence="3" id="KW-1185">Reference proteome</keyword>
<feature type="domain" description="Autotransporter" evidence="1">
    <location>
        <begin position="252"/>
        <end position="510"/>
    </location>
</feature>
<dbReference type="AlphaFoldDB" id="A0A6I3KRJ1"/>
<name>A0A6I3KRJ1_9HYPH</name>
<dbReference type="InterPro" id="IPR036709">
    <property type="entry name" value="Autotransporte_beta_dom_sf"/>
</dbReference>
<dbReference type="InterPro" id="IPR006315">
    <property type="entry name" value="OM_autotransptr_brl_dom"/>
</dbReference>
<dbReference type="EMBL" id="WMBQ01000002">
    <property type="protein sequence ID" value="MTD95341.1"/>
    <property type="molecule type" value="Genomic_DNA"/>
</dbReference>
<dbReference type="Proteomes" id="UP000440694">
    <property type="component" value="Unassembled WGS sequence"/>
</dbReference>
<dbReference type="Gene3D" id="2.40.128.130">
    <property type="entry name" value="Autotransporter beta-domain"/>
    <property type="match status" value="1"/>
</dbReference>
<comment type="caution">
    <text evidence="2">The sequence shown here is derived from an EMBL/GenBank/DDBJ whole genome shotgun (WGS) entry which is preliminary data.</text>
</comment>
<dbReference type="NCBIfam" id="TIGR01414">
    <property type="entry name" value="autotrans_barl"/>
    <property type="match status" value="1"/>
</dbReference>
<proteinExistence type="predicted"/>
<protein>
    <submittedName>
        <fullName evidence="2">Autotransporter domain-containing protein</fullName>
    </submittedName>
</protein>
<organism evidence="2 3">
    <name type="scientific">Hyphomicrobium album</name>
    <dbReference type="NCBI Taxonomy" id="2665159"/>
    <lineage>
        <taxon>Bacteria</taxon>
        <taxon>Pseudomonadati</taxon>
        <taxon>Pseudomonadota</taxon>
        <taxon>Alphaproteobacteria</taxon>
        <taxon>Hyphomicrobiales</taxon>
        <taxon>Hyphomicrobiaceae</taxon>
        <taxon>Hyphomicrobium</taxon>
    </lineage>
</organism>
<evidence type="ECO:0000313" key="2">
    <source>
        <dbReference type="EMBL" id="MTD95341.1"/>
    </source>
</evidence>
<dbReference type="SMART" id="SM00869">
    <property type="entry name" value="Autotransporter"/>
    <property type="match status" value="1"/>
</dbReference>
<dbReference type="Pfam" id="PF03797">
    <property type="entry name" value="Autotransporter"/>
    <property type="match status" value="1"/>
</dbReference>
<evidence type="ECO:0000313" key="3">
    <source>
        <dbReference type="Proteomes" id="UP000440694"/>
    </source>
</evidence>
<dbReference type="GO" id="GO:0019867">
    <property type="term" value="C:outer membrane"/>
    <property type="evidence" value="ECO:0007669"/>
    <property type="project" value="InterPro"/>
</dbReference>
<accession>A0A6I3KRJ1</accession>
<evidence type="ECO:0000259" key="1">
    <source>
        <dbReference type="PROSITE" id="PS51208"/>
    </source>
</evidence>
<sequence length="511" mass="53260">MSGEARASAGCDAVNAGAYNVTNLNANVIGTVQDFSVGDQITFVVNDDGSTAQFQLFGTSQLLAVPVTATPQTVPYTVTGANGDTASILAYFSPDNGSATVTVTATCASAPPPGSSGADASQAVTKGFLLSRINGLLLNSPGAMSLVNRNNSTVQPKMASAANGTTNVAGNVAAFGSAMGLGAGLGNAISGNATGLGASRFDDADRSTIGSNNVQFSGSLSQMRGDAAQARMSKDRMALGAGDGGTLPLAFEGTSPWDIWVEGRYSHFDDDAGNLDRNGHVGVLYVGGDYRVAQNVIVGALMQFDWSKDDSSVLASKVDGNGWMIGPYLSAEVHENVYFDLRASWGRSDNDLTLGTTTGAFDTWRWLVKGALAGNWVHDAWRFTPSAELAYVTESQDAFTNSAGTFVPGQDVSLGRLQFGPEFGYRFAHTAGTFIEPFAAIKGVWDFDNPNVAIIDGFVVGPGDFWGRLEGGLNVMTTSGWLVRGLASWDGVGSDDYNGYTLQGIVNVPLN</sequence>
<dbReference type="InterPro" id="IPR005546">
    <property type="entry name" value="Autotransporte_beta"/>
</dbReference>